<protein>
    <submittedName>
        <fullName evidence="12">Uncharacterized protein</fullName>
    </submittedName>
</protein>
<dbReference type="PANTHER" id="PTHR14527">
    <property type="entry name" value="PROTEIN MIS12 HOMOLOG"/>
    <property type="match status" value="1"/>
</dbReference>
<keyword evidence="8" id="KW-0131">Cell cycle</keyword>
<keyword evidence="9" id="KW-0137">Centromere</keyword>
<evidence type="ECO:0000256" key="8">
    <source>
        <dbReference type="ARBA" id="ARBA00023306"/>
    </source>
</evidence>
<dbReference type="EMBL" id="OZ020112">
    <property type="protein sequence ID" value="CAK9265103.1"/>
    <property type="molecule type" value="Genomic_DNA"/>
</dbReference>
<dbReference type="PANTHER" id="PTHR14527:SF2">
    <property type="entry name" value="PROTEIN MIS12 HOMOLOG"/>
    <property type="match status" value="1"/>
</dbReference>
<comment type="subcellular location">
    <subcellularLocation>
        <location evidence="1">Chromosome</location>
        <location evidence="1">Centromere</location>
        <location evidence="1">Kinetochore</location>
    </subcellularLocation>
</comment>
<keyword evidence="6" id="KW-0995">Kinetochore</keyword>
<organism evidence="12 13">
    <name type="scientific">Sphagnum jensenii</name>
    <dbReference type="NCBI Taxonomy" id="128206"/>
    <lineage>
        <taxon>Eukaryota</taxon>
        <taxon>Viridiplantae</taxon>
        <taxon>Streptophyta</taxon>
        <taxon>Embryophyta</taxon>
        <taxon>Bryophyta</taxon>
        <taxon>Sphagnophytina</taxon>
        <taxon>Sphagnopsida</taxon>
        <taxon>Sphagnales</taxon>
        <taxon>Sphagnaceae</taxon>
        <taxon>Sphagnum</taxon>
    </lineage>
</organism>
<dbReference type="InterPro" id="IPR008685">
    <property type="entry name" value="Centromere_Mis12"/>
</dbReference>
<evidence type="ECO:0000256" key="11">
    <source>
        <dbReference type="SAM" id="MobiDB-lite"/>
    </source>
</evidence>
<evidence type="ECO:0000256" key="9">
    <source>
        <dbReference type="ARBA" id="ARBA00023328"/>
    </source>
</evidence>
<accession>A0ABP0WE28</accession>
<proteinExistence type="inferred from homology"/>
<keyword evidence="3" id="KW-0158">Chromosome</keyword>
<evidence type="ECO:0000256" key="10">
    <source>
        <dbReference type="SAM" id="Coils"/>
    </source>
</evidence>
<feature type="coiled-coil region" evidence="10">
    <location>
        <begin position="157"/>
        <end position="191"/>
    </location>
</feature>
<keyword evidence="13" id="KW-1185">Reference proteome</keyword>
<dbReference type="Pfam" id="PF05859">
    <property type="entry name" value="Mis12"/>
    <property type="match status" value="1"/>
</dbReference>
<gene>
    <name evidence="12" type="ORF">CSSPJE1EN1_LOCUS10581</name>
</gene>
<evidence type="ECO:0000313" key="12">
    <source>
        <dbReference type="EMBL" id="CAK9265103.1"/>
    </source>
</evidence>
<evidence type="ECO:0000256" key="5">
    <source>
        <dbReference type="ARBA" id="ARBA00022776"/>
    </source>
</evidence>
<evidence type="ECO:0000256" key="4">
    <source>
        <dbReference type="ARBA" id="ARBA00022618"/>
    </source>
</evidence>
<dbReference type="Proteomes" id="UP001497444">
    <property type="component" value="Chromosome 17"/>
</dbReference>
<reference evidence="12" key="1">
    <citation type="submission" date="2024-02" db="EMBL/GenBank/DDBJ databases">
        <authorList>
            <consortium name="ELIXIR-Norway"/>
            <consortium name="Elixir Norway"/>
        </authorList>
    </citation>
    <scope>NUCLEOTIDE SEQUENCE</scope>
</reference>
<keyword evidence="4" id="KW-0132">Cell division</keyword>
<name>A0ABP0WE28_9BRYO</name>
<keyword evidence="7 10" id="KW-0175">Coiled coil</keyword>
<keyword evidence="5" id="KW-0498">Mitosis</keyword>
<evidence type="ECO:0000256" key="3">
    <source>
        <dbReference type="ARBA" id="ARBA00022454"/>
    </source>
</evidence>
<feature type="compositionally biased region" description="Low complexity" evidence="11">
    <location>
        <begin position="1"/>
        <end position="11"/>
    </location>
</feature>
<comment type="similarity">
    <text evidence="2">Belongs to the mis12 family.</text>
</comment>
<sequence>MDGIISSSSSSFATRAQEKVMSGEDQEAAGVGGEEGTKSDTLLSLESLPALYPVHYLAFDSQAFIDDVINAVIQISTEYFDQMEVCSRHILGLSTEESQAALAQGMGAVTQHFLTQVIDNDLTEWEKYCHEVSFSIPHGLVLPEKHELMQIMSGDEEAKLDAELASLRARKAAAETEAAKKRTELRALETLLTFKSAFDDDFEQLQSHSLKDDLLNAAPMLCDKIRQANVLRAQRFGRFPRQPF</sequence>
<evidence type="ECO:0000256" key="6">
    <source>
        <dbReference type="ARBA" id="ARBA00022838"/>
    </source>
</evidence>
<evidence type="ECO:0000256" key="1">
    <source>
        <dbReference type="ARBA" id="ARBA00004629"/>
    </source>
</evidence>
<evidence type="ECO:0000313" key="13">
    <source>
        <dbReference type="Proteomes" id="UP001497444"/>
    </source>
</evidence>
<evidence type="ECO:0000256" key="7">
    <source>
        <dbReference type="ARBA" id="ARBA00023054"/>
    </source>
</evidence>
<feature type="region of interest" description="Disordered" evidence="11">
    <location>
        <begin position="1"/>
        <end position="37"/>
    </location>
</feature>
<evidence type="ECO:0000256" key="2">
    <source>
        <dbReference type="ARBA" id="ARBA00008643"/>
    </source>
</evidence>